<dbReference type="Pfam" id="PF13966">
    <property type="entry name" value="zf-RVT"/>
    <property type="match status" value="1"/>
</dbReference>
<dbReference type="InterPro" id="IPR043502">
    <property type="entry name" value="DNA/RNA_pol_sf"/>
</dbReference>
<dbReference type="GO" id="GO:0003964">
    <property type="term" value="F:RNA-directed DNA polymerase activity"/>
    <property type="evidence" value="ECO:0007669"/>
    <property type="project" value="UniProtKB-KW"/>
</dbReference>
<gene>
    <name evidence="2" type="ORF">Tci_045449</name>
</gene>
<reference evidence="2" key="1">
    <citation type="journal article" date="2019" name="Sci. Rep.">
        <title>Draft genome of Tanacetum cinerariifolium, the natural source of mosquito coil.</title>
        <authorList>
            <person name="Yamashiro T."/>
            <person name="Shiraishi A."/>
            <person name="Satake H."/>
            <person name="Nakayama K."/>
        </authorList>
    </citation>
    <scope>NUCLEOTIDE SEQUENCE</scope>
</reference>
<accession>A0A6L2MHP1</accession>
<dbReference type="PANTHER" id="PTHR33116:SF77">
    <property type="entry name" value="RNA-DIRECTED DNA POLYMERASE"/>
    <property type="match status" value="1"/>
</dbReference>
<keyword evidence="2" id="KW-0695">RNA-directed DNA polymerase</keyword>
<dbReference type="SUPFAM" id="SSF56672">
    <property type="entry name" value="DNA/RNA polymerases"/>
    <property type="match status" value="1"/>
</dbReference>
<dbReference type="PANTHER" id="PTHR33116">
    <property type="entry name" value="REVERSE TRANSCRIPTASE ZINC-BINDING DOMAIN-CONTAINING PROTEIN-RELATED-RELATED"/>
    <property type="match status" value="1"/>
</dbReference>
<name>A0A6L2MHP1_TANCI</name>
<sequence length="727" mass="82415">MFFKVDFAKAYDSVRWDHLLDVLKAFGFGPTWCNWIFGTLVSARASVLVNGSPTSEFSFNRGLKQGDPLAPFLFILVMESLHLSFSRASSGGVFNGIQINGSISISHLFYADDAMFIGEWSNSNLKNVIKMLQCFFYTSGLKINIDKCQLLGLGVSRNSVAQAAAEIGCKVLRHQFRYLGVTVGELMSRRSGWDDVVNKLRSRLSNWKVKTLSIGGRLTLLKSVLGASPLYYMSIFKTPKTVLKDLEAIRSKFFNGANSSETKITWIAWNVRDGAERQQWDELQVVLSTVSLSSLDDRRRCDLSGDGSFQVKEVRNCIDDLILPTHSEVTRWVKVIPKKINIFVWRARRDCLPTRHNLTLRGVSLVSDSCPLCEGSVEVLSSFLDWQSWFLSLRLHSSIKALLEDVFFISWWSLPLSLGPKMVYASSFETVDLAKPLKVTGRICRSSHVWFTGIAFEPSLRILIRSGARVWNGMMSRKKRVVDVLSYYPRLNELVLGSMDYSFDRMTLPFDRPSLDQFALATFRTGAMKRGRAKVSWDLVCRSCEEGGLGIGKLDLFNKALMITHIWNLISNKILQWSHVGPLSSIVTTHDMFRAGFNLETKVEELICNGRWTWPSNVKPFGVAIVWDRLRDNLKGLAGLSHVAGRYMDIVEYLIPFAKRRSCKSVIPKLVLSVNAYYLWQERNARLFSNQKRTVAQIVDVIKTSVRLKLLSCSFKKSKVGMEFVHL</sequence>
<protein>
    <submittedName>
        <fullName evidence="2">RNA-directed DNA polymerase, eukaryota</fullName>
    </submittedName>
</protein>
<comment type="caution">
    <text evidence="2">The sequence shown here is derived from an EMBL/GenBank/DDBJ whole genome shotgun (WGS) entry which is preliminary data.</text>
</comment>
<dbReference type="InterPro" id="IPR026960">
    <property type="entry name" value="RVT-Znf"/>
</dbReference>
<keyword evidence="2" id="KW-0808">Transferase</keyword>
<keyword evidence="2" id="KW-0548">Nucleotidyltransferase</keyword>
<feature type="domain" description="Reverse transcriptase" evidence="1">
    <location>
        <begin position="1"/>
        <end position="183"/>
    </location>
</feature>
<dbReference type="InterPro" id="IPR000477">
    <property type="entry name" value="RT_dom"/>
</dbReference>
<dbReference type="AlphaFoldDB" id="A0A6L2MHP1"/>
<dbReference type="PROSITE" id="PS50878">
    <property type="entry name" value="RT_POL"/>
    <property type="match status" value="1"/>
</dbReference>
<dbReference type="EMBL" id="BKCJ010006695">
    <property type="protein sequence ID" value="GEU73471.1"/>
    <property type="molecule type" value="Genomic_DNA"/>
</dbReference>
<proteinExistence type="predicted"/>
<dbReference type="Pfam" id="PF00078">
    <property type="entry name" value="RVT_1"/>
    <property type="match status" value="1"/>
</dbReference>
<evidence type="ECO:0000259" key="1">
    <source>
        <dbReference type="PROSITE" id="PS50878"/>
    </source>
</evidence>
<organism evidence="2">
    <name type="scientific">Tanacetum cinerariifolium</name>
    <name type="common">Dalmatian daisy</name>
    <name type="synonym">Chrysanthemum cinerariifolium</name>
    <dbReference type="NCBI Taxonomy" id="118510"/>
    <lineage>
        <taxon>Eukaryota</taxon>
        <taxon>Viridiplantae</taxon>
        <taxon>Streptophyta</taxon>
        <taxon>Embryophyta</taxon>
        <taxon>Tracheophyta</taxon>
        <taxon>Spermatophyta</taxon>
        <taxon>Magnoliopsida</taxon>
        <taxon>eudicotyledons</taxon>
        <taxon>Gunneridae</taxon>
        <taxon>Pentapetalae</taxon>
        <taxon>asterids</taxon>
        <taxon>campanulids</taxon>
        <taxon>Asterales</taxon>
        <taxon>Asteraceae</taxon>
        <taxon>Asteroideae</taxon>
        <taxon>Anthemideae</taxon>
        <taxon>Anthemidinae</taxon>
        <taxon>Tanacetum</taxon>
    </lineage>
</organism>
<evidence type="ECO:0000313" key="2">
    <source>
        <dbReference type="EMBL" id="GEU73471.1"/>
    </source>
</evidence>